<evidence type="ECO:0000259" key="5">
    <source>
        <dbReference type="PROSITE" id="PS01031"/>
    </source>
</evidence>
<feature type="compositionally biased region" description="Basic residues" evidence="4">
    <location>
        <begin position="44"/>
        <end position="56"/>
    </location>
</feature>
<evidence type="ECO:0000256" key="1">
    <source>
        <dbReference type="ARBA" id="ARBA00023016"/>
    </source>
</evidence>
<sequence length="293" mass="31765">MDSLLDVLIGEDLDALGEELSAFLDPTCACGPVAPSARGAGQPTRKKRKKQRKRAQHAREDKQEEVPLSQEAGVIIFPAGSLDTGPEDGSPGQEQAGSEQEQETETETDTEPRFVRVPVDVVETRQGTHFAIDAPGIDRDAMKVEVAKRHLTISGVKLPDSLMLERDVKVKRKERQSGTFVRKFKLPADAEPDRAYSTYSDGVLHVTVPKRPPPTPRKPDVITIPVTDRYSVQTPPSPGADARETSDLESPTSVLPPGVSAGSPAGFGKRATEQQETKGREAPKEPPRTIPVV</sequence>
<keyword evidence="1" id="KW-0346">Stress response</keyword>
<name>A0A1Y1I5K5_KLENI</name>
<dbReference type="InterPro" id="IPR008978">
    <property type="entry name" value="HSP20-like_chaperone"/>
</dbReference>
<dbReference type="PANTHER" id="PTHR11527">
    <property type="entry name" value="HEAT-SHOCK PROTEIN 20 FAMILY MEMBER"/>
    <property type="match status" value="1"/>
</dbReference>
<gene>
    <name evidence="6" type="ORF">KFL_001890050</name>
</gene>
<dbReference type="STRING" id="105231.A0A1Y1I5K5"/>
<dbReference type="Proteomes" id="UP000054558">
    <property type="component" value="Unassembled WGS sequence"/>
</dbReference>
<feature type="compositionally biased region" description="Basic and acidic residues" evidence="4">
    <location>
        <begin position="270"/>
        <end position="287"/>
    </location>
</feature>
<evidence type="ECO:0000256" key="3">
    <source>
        <dbReference type="RuleBase" id="RU003616"/>
    </source>
</evidence>
<evidence type="ECO:0000256" key="2">
    <source>
        <dbReference type="PROSITE-ProRule" id="PRU00285"/>
    </source>
</evidence>
<dbReference type="EMBL" id="DF237138">
    <property type="protein sequence ID" value="GAQ84441.1"/>
    <property type="molecule type" value="Genomic_DNA"/>
</dbReference>
<evidence type="ECO:0000313" key="6">
    <source>
        <dbReference type="EMBL" id="GAQ84441.1"/>
    </source>
</evidence>
<feature type="region of interest" description="Disordered" evidence="4">
    <location>
        <begin position="207"/>
        <end position="293"/>
    </location>
</feature>
<comment type="similarity">
    <text evidence="2 3">Belongs to the small heat shock protein (HSP20) family.</text>
</comment>
<organism evidence="6 7">
    <name type="scientific">Klebsormidium nitens</name>
    <name type="common">Green alga</name>
    <name type="synonym">Ulothrix nitens</name>
    <dbReference type="NCBI Taxonomy" id="105231"/>
    <lineage>
        <taxon>Eukaryota</taxon>
        <taxon>Viridiplantae</taxon>
        <taxon>Streptophyta</taxon>
        <taxon>Klebsormidiophyceae</taxon>
        <taxon>Klebsormidiales</taxon>
        <taxon>Klebsormidiaceae</taxon>
        <taxon>Klebsormidium</taxon>
    </lineage>
</organism>
<dbReference type="CDD" id="cd06464">
    <property type="entry name" value="ACD_sHsps-like"/>
    <property type="match status" value="1"/>
</dbReference>
<protein>
    <recommendedName>
        <fullName evidence="5">SHSP domain-containing protein</fullName>
    </recommendedName>
</protein>
<dbReference type="InterPro" id="IPR002068">
    <property type="entry name" value="A-crystallin/Hsp20_dom"/>
</dbReference>
<dbReference type="AlphaFoldDB" id="A0A1Y1I5K5"/>
<dbReference type="OrthoDB" id="5511210at2759"/>
<dbReference type="PROSITE" id="PS01031">
    <property type="entry name" value="SHSP"/>
    <property type="match status" value="1"/>
</dbReference>
<proteinExistence type="inferred from homology"/>
<reference evidence="6 7" key="1">
    <citation type="journal article" date="2014" name="Nat. Commun.">
        <title>Klebsormidium flaccidum genome reveals primary factors for plant terrestrial adaptation.</title>
        <authorList>
            <person name="Hori K."/>
            <person name="Maruyama F."/>
            <person name="Fujisawa T."/>
            <person name="Togashi T."/>
            <person name="Yamamoto N."/>
            <person name="Seo M."/>
            <person name="Sato S."/>
            <person name="Yamada T."/>
            <person name="Mori H."/>
            <person name="Tajima N."/>
            <person name="Moriyama T."/>
            <person name="Ikeuchi M."/>
            <person name="Watanabe M."/>
            <person name="Wada H."/>
            <person name="Kobayashi K."/>
            <person name="Saito M."/>
            <person name="Masuda T."/>
            <person name="Sasaki-Sekimoto Y."/>
            <person name="Mashiguchi K."/>
            <person name="Awai K."/>
            <person name="Shimojima M."/>
            <person name="Masuda S."/>
            <person name="Iwai M."/>
            <person name="Nobusawa T."/>
            <person name="Narise T."/>
            <person name="Kondo S."/>
            <person name="Saito H."/>
            <person name="Sato R."/>
            <person name="Murakawa M."/>
            <person name="Ihara Y."/>
            <person name="Oshima-Yamada Y."/>
            <person name="Ohtaka K."/>
            <person name="Satoh M."/>
            <person name="Sonobe K."/>
            <person name="Ishii M."/>
            <person name="Ohtani R."/>
            <person name="Kanamori-Sato M."/>
            <person name="Honoki R."/>
            <person name="Miyazaki D."/>
            <person name="Mochizuki H."/>
            <person name="Umetsu J."/>
            <person name="Higashi K."/>
            <person name="Shibata D."/>
            <person name="Kamiya Y."/>
            <person name="Sato N."/>
            <person name="Nakamura Y."/>
            <person name="Tabata S."/>
            <person name="Ida S."/>
            <person name="Kurokawa K."/>
            <person name="Ohta H."/>
        </authorList>
    </citation>
    <scope>NUCLEOTIDE SEQUENCE [LARGE SCALE GENOMIC DNA]</scope>
    <source>
        <strain evidence="6 7">NIES-2285</strain>
    </source>
</reference>
<feature type="region of interest" description="Disordered" evidence="4">
    <location>
        <begin position="31"/>
        <end position="116"/>
    </location>
</feature>
<evidence type="ECO:0000256" key="4">
    <source>
        <dbReference type="SAM" id="MobiDB-lite"/>
    </source>
</evidence>
<dbReference type="SUPFAM" id="SSF49764">
    <property type="entry name" value="HSP20-like chaperones"/>
    <property type="match status" value="1"/>
</dbReference>
<keyword evidence="7" id="KW-1185">Reference proteome</keyword>
<evidence type="ECO:0000313" key="7">
    <source>
        <dbReference type="Proteomes" id="UP000054558"/>
    </source>
</evidence>
<dbReference type="Pfam" id="PF00011">
    <property type="entry name" value="HSP20"/>
    <property type="match status" value="1"/>
</dbReference>
<accession>A0A1Y1I5K5</accession>
<feature type="compositionally biased region" description="Acidic residues" evidence="4">
    <location>
        <begin position="100"/>
        <end position="109"/>
    </location>
</feature>
<dbReference type="InterPro" id="IPR031107">
    <property type="entry name" value="Small_HSP"/>
</dbReference>
<dbReference type="Gene3D" id="2.60.40.790">
    <property type="match status" value="1"/>
</dbReference>
<feature type="domain" description="SHSP" evidence="5">
    <location>
        <begin position="110"/>
        <end position="227"/>
    </location>
</feature>